<evidence type="ECO:0000256" key="9">
    <source>
        <dbReference type="ARBA" id="ARBA00047317"/>
    </source>
</evidence>
<dbReference type="InterPro" id="IPR036688">
    <property type="entry name" value="MoeA_C_domain_IV_sf"/>
</dbReference>
<evidence type="ECO:0000256" key="4">
    <source>
        <dbReference type="ARBA" id="ARBA00010763"/>
    </source>
</evidence>
<evidence type="ECO:0000256" key="10">
    <source>
        <dbReference type="RuleBase" id="RU365090"/>
    </source>
</evidence>
<dbReference type="GO" id="GO:0005737">
    <property type="term" value="C:cytoplasm"/>
    <property type="evidence" value="ECO:0007669"/>
    <property type="project" value="TreeGrafter"/>
</dbReference>
<gene>
    <name evidence="12" type="ORF">GH810_07430</name>
</gene>
<feature type="domain" description="MoaB/Mog" evidence="11">
    <location>
        <begin position="211"/>
        <end position="348"/>
    </location>
</feature>
<proteinExistence type="inferred from homology"/>
<dbReference type="InterPro" id="IPR036425">
    <property type="entry name" value="MoaB/Mog-like_dom_sf"/>
</dbReference>
<dbReference type="SMART" id="SM00852">
    <property type="entry name" value="MoCF_biosynth"/>
    <property type="match status" value="1"/>
</dbReference>
<keyword evidence="13" id="KW-1185">Reference proteome</keyword>
<organism evidence="12 13">
    <name type="scientific">Acetobacterium paludosum</name>
    <dbReference type="NCBI Taxonomy" id="52693"/>
    <lineage>
        <taxon>Bacteria</taxon>
        <taxon>Bacillati</taxon>
        <taxon>Bacillota</taxon>
        <taxon>Clostridia</taxon>
        <taxon>Eubacteriales</taxon>
        <taxon>Eubacteriaceae</taxon>
        <taxon>Acetobacterium</taxon>
    </lineage>
</organism>
<dbReference type="CDD" id="cd00887">
    <property type="entry name" value="MoeA"/>
    <property type="match status" value="1"/>
</dbReference>
<dbReference type="NCBIfam" id="TIGR00177">
    <property type="entry name" value="molyb_syn"/>
    <property type="match status" value="1"/>
</dbReference>
<dbReference type="GO" id="GO:0006777">
    <property type="term" value="P:Mo-molybdopterin cofactor biosynthetic process"/>
    <property type="evidence" value="ECO:0007669"/>
    <property type="project" value="UniProtKB-UniRule"/>
</dbReference>
<dbReference type="EMBL" id="WJBD01000007">
    <property type="protein sequence ID" value="MBC3888137.1"/>
    <property type="molecule type" value="Genomic_DNA"/>
</dbReference>
<evidence type="ECO:0000256" key="2">
    <source>
        <dbReference type="ARBA" id="ARBA00003487"/>
    </source>
</evidence>
<keyword evidence="10" id="KW-0479">Metal-binding</keyword>
<evidence type="ECO:0000256" key="1">
    <source>
        <dbReference type="ARBA" id="ARBA00002901"/>
    </source>
</evidence>
<evidence type="ECO:0000256" key="3">
    <source>
        <dbReference type="ARBA" id="ARBA00005046"/>
    </source>
</evidence>
<comment type="function">
    <text evidence="1 10">Catalyzes the insertion of molybdate into adenylated molybdopterin with the concomitant release of AMP.</text>
</comment>
<reference evidence="12" key="1">
    <citation type="submission" date="2019-10" db="EMBL/GenBank/DDBJ databases">
        <authorList>
            <person name="Ross D.E."/>
            <person name="Gulliver D."/>
        </authorList>
    </citation>
    <scope>NUCLEOTIDE SEQUENCE</scope>
    <source>
        <strain evidence="12">DER-2019</strain>
    </source>
</reference>
<accession>A0A923HUW4</accession>
<dbReference type="OrthoDB" id="9804758at2"/>
<dbReference type="SUPFAM" id="SSF53218">
    <property type="entry name" value="Molybdenum cofactor biosynthesis proteins"/>
    <property type="match status" value="1"/>
</dbReference>
<evidence type="ECO:0000256" key="7">
    <source>
        <dbReference type="ARBA" id="ARBA00022505"/>
    </source>
</evidence>
<dbReference type="InterPro" id="IPR036135">
    <property type="entry name" value="MoeA_linker/N_sf"/>
</dbReference>
<dbReference type="Pfam" id="PF03454">
    <property type="entry name" value="MoeA_C"/>
    <property type="match status" value="1"/>
</dbReference>
<evidence type="ECO:0000313" key="12">
    <source>
        <dbReference type="EMBL" id="MBC3888137.1"/>
    </source>
</evidence>
<comment type="similarity">
    <text evidence="4 10">Belongs to the MoeA family.</text>
</comment>
<dbReference type="Proteomes" id="UP000616595">
    <property type="component" value="Unassembled WGS sequence"/>
</dbReference>
<comment type="pathway">
    <text evidence="3 10">Cofactor biosynthesis; molybdopterin biosynthesis.</text>
</comment>
<keyword evidence="10" id="KW-0808">Transferase</keyword>
<keyword evidence="10" id="KW-0460">Magnesium</keyword>
<comment type="cofactor">
    <cofactor evidence="10">
        <name>Mg(2+)</name>
        <dbReference type="ChEBI" id="CHEBI:18420"/>
    </cofactor>
</comment>
<dbReference type="NCBIfam" id="NF045515">
    <property type="entry name" value="Glp_gephyrin"/>
    <property type="match status" value="1"/>
</dbReference>
<reference evidence="12" key="2">
    <citation type="submission" date="2020-10" db="EMBL/GenBank/DDBJ databases">
        <title>Comparative genomics of the Acetobacterium genus.</title>
        <authorList>
            <person name="Marshall C."/>
            <person name="May H."/>
            <person name="Norman S."/>
        </authorList>
    </citation>
    <scope>NUCLEOTIDE SEQUENCE</scope>
    <source>
        <strain evidence="12">DER-2019</strain>
    </source>
</reference>
<dbReference type="GO" id="GO:0046872">
    <property type="term" value="F:metal ion binding"/>
    <property type="evidence" value="ECO:0007669"/>
    <property type="project" value="UniProtKB-UniRule"/>
</dbReference>
<dbReference type="InterPro" id="IPR001453">
    <property type="entry name" value="MoaB/Mog_dom"/>
</dbReference>
<dbReference type="Gene3D" id="3.90.105.10">
    <property type="entry name" value="Molybdopterin biosynthesis moea protein, domain 2"/>
    <property type="match status" value="1"/>
</dbReference>
<keyword evidence="8 10" id="KW-0501">Molybdenum cofactor biosynthesis</keyword>
<dbReference type="GO" id="GO:0061599">
    <property type="term" value="F:molybdopterin molybdotransferase activity"/>
    <property type="evidence" value="ECO:0007669"/>
    <property type="project" value="UniProtKB-UniRule"/>
</dbReference>
<dbReference type="Pfam" id="PF00994">
    <property type="entry name" value="MoCF_biosynth"/>
    <property type="match status" value="1"/>
</dbReference>
<name>A0A923HUW4_9FIRM</name>
<keyword evidence="7 10" id="KW-0500">Molybdenum</keyword>
<dbReference type="PROSITE" id="PS01079">
    <property type="entry name" value="MOCF_BIOSYNTHESIS_2"/>
    <property type="match status" value="1"/>
</dbReference>
<protein>
    <recommendedName>
        <fullName evidence="6 10">Molybdopterin molybdenumtransferase</fullName>
        <ecNumber evidence="5 10">2.10.1.1</ecNumber>
    </recommendedName>
</protein>
<dbReference type="InterPro" id="IPR008284">
    <property type="entry name" value="MoCF_biosynth_CS"/>
</dbReference>
<evidence type="ECO:0000313" key="13">
    <source>
        <dbReference type="Proteomes" id="UP000616595"/>
    </source>
</evidence>
<dbReference type="Gene3D" id="3.40.980.10">
    <property type="entry name" value="MoaB/Mog-like domain"/>
    <property type="match status" value="1"/>
</dbReference>
<evidence type="ECO:0000256" key="5">
    <source>
        <dbReference type="ARBA" id="ARBA00013269"/>
    </source>
</evidence>
<dbReference type="Pfam" id="PF03453">
    <property type="entry name" value="MoeA_N"/>
    <property type="match status" value="1"/>
</dbReference>
<dbReference type="Gene3D" id="2.170.190.11">
    <property type="entry name" value="Molybdopterin biosynthesis moea protein, domain 3"/>
    <property type="match status" value="1"/>
</dbReference>
<dbReference type="PANTHER" id="PTHR10192:SF5">
    <property type="entry name" value="GEPHYRIN"/>
    <property type="match status" value="1"/>
</dbReference>
<dbReference type="InterPro" id="IPR005111">
    <property type="entry name" value="MoeA_C_domain_IV"/>
</dbReference>
<dbReference type="EC" id="2.10.1.1" evidence="5 10"/>
<evidence type="ECO:0000256" key="8">
    <source>
        <dbReference type="ARBA" id="ARBA00023150"/>
    </source>
</evidence>
<comment type="caution">
    <text evidence="12">The sequence shown here is derived from an EMBL/GenBank/DDBJ whole genome shotgun (WGS) entry which is preliminary data.</text>
</comment>
<sequence length="431" mass="47419">MKMFQRFYPEQACVCQNKQITGEKMELLKVKTIDEMKKIINEKFSHLTLKIEKIAINDGLGRVLANDIIATMNVPHFNRSVVDGYAVKLTDVQGASTAIPGFLRIIGEVQMGTETRIVLNQGETVYVPTGGMVPKGTDAMVMVEYTEKFGDQDLAVYQNVGINENMMLIGDDIRDGETAFNKGHFLRPQDIGVLSALGFLQVEVYKRPCLSIISTGDEIIRPGEMPKPGEVIDINTPALAAVAKRLGANVISISYAKDDFDIILKEVQESLKTSDMVILSGGSSMGEKDYTVKVIDKLGVVLLHGLAVKPGKPTILGIANEKPVIGLPGQPASAIMVFMIILREFMTLYYGQDQFKYQTIQGKLMENVHAAPGRRTFQTVAIKEGQDQIEVMPTHGKSGMITLLSYSDGYIEITENEEGKNCGELVEVTLF</sequence>
<evidence type="ECO:0000256" key="6">
    <source>
        <dbReference type="ARBA" id="ARBA00021108"/>
    </source>
</evidence>
<dbReference type="InterPro" id="IPR005110">
    <property type="entry name" value="MoeA_linker/N"/>
</dbReference>
<comment type="catalytic activity">
    <reaction evidence="9">
        <text>adenylyl-molybdopterin + molybdate = Mo-molybdopterin + AMP + H(+)</text>
        <dbReference type="Rhea" id="RHEA:35047"/>
        <dbReference type="ChEBI" id="CHEBI:15378"/>
        <dbReference type="ChEBI" id="CHEBI:36264"/>
        <dbReference type="ChEBI" id="CHEBI:62727"/>
        <dbReference type="ChEBI" id="CHEBI:71302"/>
        <dbReference type="ChEBI" id="CHEBI:456215"/>
        <dbReference type="EC" id="2.10.1.1"/>
    </reaction>
</comment>
<dbReference type="InterPro" id="IPR038987">
    <property type="entry name" value="MoeA-like"/>
</dbReference>
<dbReference type="SUPFAM" id="SSF63867">
    <property type="entry name" value="MoeA C-terminal domain-like"/>
    <property type="match status" value="1"/>
</dbReference>
<dbReference type="Gene3D" id="2.40.340.10">
    <property type="entry name" value="MoeA, C-terminal, domain IV"/>
    <property type="match status" value="1"/>
</dbReference>
<dbReference type="PANTHER" id="PTHR10192">
    <property type="entry name" value="MOLYBDOPTERIN BIOSYNTHESIS PROTEIN"/>
    <property type="match status" value="1"/>
</dbReference>
<comment type="function">
    <text evidence="2">May be involved in the biosynthesis of molybdopterin.</text>
</comment>
<evidence type="ECO:0000259" key="11">
    <source>
        <dbReference type="SMART" id="SM00852"/>
    </source>
</evidence>
<dbReference type="AlphaFoldDB" id="A0A923HUW4"/>
<dbReference type="SUPFAM" id="SSF63882">
    <property type="entry name" value="MoeA N-terminal region -like"/>
    <property type="match status" value="1"/>
</dbReference>